<dbReference type="InterPro" id="IPR014014">
    <property type="entry name" value="RNA_helicase_DEAD_Q_motif"/>
</dbReference>
<evidence type="ECO:0000259" key="11">
    <source>
        <dbReference type="PROSITE" id="PS51192"/>
    </source>
</evidence>
<gene>
    <name evidence="14" type="ORF">PsYK624_016510</name>
</gene>
<proteinExistence type="inferred from homology"/>
<evidence type="ECO:0000313" key="15">
    <source>
        <dbReference type="Proteomes" id="UP000703269"/>
    </source>
</evidence>
<evidence type="ECO:0000256" key="3">
    <source>
        <dbReference type="ARBA" id="ARBA00022801"/>
    </source>
</evidence>
<feature type="region of interest" description="Disordered" evidence="10">
    <location>
        <begin position="1"/>
        <end position="42"/>
    </location>
</feature>
<keyword evidence="5 9" id="KW-0067">ATP-binding</keyword>
<dbReference type="EC" id="3.6.4.13" evidence="1"/>
<dbReference type="Gene3D" id="3.40.50.300">
    <property type="entry name" value="P-loop containing nucleotide triphosphate hydrolases"/>
    <property type="match status" value="2"/>
</dbReference>
<feature type="domain" description="Helicase C-terminal" evidence="12">
    <location>
        <begin position="283"/>
        <end position="458"/>
    </location>
</feature>
<dbReference type="EMBL" id="BPQB01000002">
    <property type="protein sequence ID" value="GJE85572.1"/>
    <property type="molecule type" value="Genomic_DNA"/>
</dbReference>
<comment type="caution">
    <text evidence="14">The sequence shown here is derived from an EMBL/GenBank/DDBJ whole genome shotgun (WGS) entry which is preliminary data.</text>
</comment>
<evidence type="ECO:0000259" key="12">
    <source>
        <dbReference type="PROSITE" id="PS51194"/>
    </source>
</evidence>
<accession>A0A9P3L9C3</accession>
<protein>
    <recommendedName>
        <fullName evidence="1">RNA helicase</fullName>
        <ecNumber evidence="1">3.6.4.13</ecNumber>
    </recommendedName>
</protein>
<dbReference type="SUPFAM" id="SSF52540">
    <property type="entry name" value="P-loop containing nucleoside triphosphate hydrolases"/>
    <property type="match status" value="1"/>
</dbReference>
<dbReference type="InterPro" id="IPR011545">
    <property type="entry name" value="DEAD/DEAH_box_helicase_dom"/>
</dbReference>
<dbReference type="GO" id="GO:0003723">
    <property type="term" value="F:RNA binding"/>
    <property type="evidence" value="ECO:0007669"/>
    <property type="project" value="UniProtKB-KW"/>
</dbReference>
<dbReference type="SMART" id="SM00490">
    <property type="entry name" value="HELICc"/>
    <property type="match status" value="1"/>
</dbReference>
<dbReference type="PROSITE" id="PS51192">
    <property type="entry name" value="HELICASE_ATP_BIND_1"/>
    <property type="match status" value="1"/>
</dbReference>
<evidence type="ECO:0000259" key="13">
    <source>
        <dbReference type="PROSITE" id="PS51195"/>
    </source>
</evidence>
<dbReference type="InterPro" id="IPR001650">
    <property type="entry name" value="Helicase_C-like"/>
</dbReference>
<evidence type="ECO:0000256" key="1">
    <source>
        <dbReference type="ARBA" id="ARBA00012552"/>
    </source>
</evidence>
<evidence type="ECO:0000256" key="8">
    <source>
        <dbReference type="PROSITE-ProRule" id="PRU00552"/>
    </source>
</evidence>
<evidence type="ECO:0000256" key="7">
    <source>
        <dbReference type="ARBA" id="ARBA00047984"/>
    </source>
</evidence>
<keyword evidence="4 9" id="KW-0347">Helicase</keyword>
<dbReference type="GO" id="GO:0005524">
    <property type="term" value="F:ATP binding"/>
    <property type="evidence" value="ECO:0007669"/>
    <property type="project" value="UniProtKB-KW"/>
</dbReference>
<feature type="short sequence motif" description="Q motif" evidence="8">
    <location>
        <begin position="70"/>
        <end position="98"/>
    </location>
</feature>
<feature type="compositionally biased region" description="Basic and acidic residues" evidence="10">
    <location>
        <begin position="19"/>
        <end position="42"/>
    </location>
</feature>
<keyword evidence="2 9" id="KW-0547">Nucleotide-binding</keyword>
<dbReference type="CDD" id="cd18787">
    <property type="entry name" value="SF2_C_DEAD"/>
    <property type="match status" value="1"/>
</dbReference>
<evidence type="ECO:0000256" key="5">
    <source>
        <dbReference type="ARBA" id="ARBA00022840"/>
    </source>
</evidence>
<dbReference type="InterPro" id="IPR000629">
    <property type="entry name" value="RNA-helicase_DEAD-box_CS"/>
</dbReference>
<evidence type="ECO:0000256" key="6">
    <source>
        <dbReference type="ARBA" id="ARBA00022884"/>
    </source>
</evidence>
<evidence type="ECO:0000256" key="10">
    <source>
        <dbReference type="SAM" id="MobiDB-lite"/>
    </source>
</evidence>
<dbReference type="AlphaFoldDB" id="A0A9P3L9C3"/>
<dbReference type="PROSITE" id="PS51194">
    <property type="entry name" value="HELICASE_CTER"/>
    <property type="match status" value="1"/>
</dbReference>
<sequence>MEKDADGFYTPVPDAAPSEPEKPEAAEDKPADASEATKEKATDLIKSDYEVSVTLADQQADPNSPLYSVKTFEQLGLHQDLLKGIYDMGFTKPSKIQERAMPLLLANPPQNMIGQSQSGTGKTAAFVLTMLSRIDFSKNQPQALCLAPSRELARQIMSVVVAMGKFTPVQTEYAIKDHLPRGASKVTAQVIVGTPGTMTDLIRRRVIDVSAVKIFVLDEADEMLNQDGLGDQTLRVKNMLPKNQVQIVLFSATFPDNVRNFANKFAPNANKIELQKTEVTVDNIRQFYMDCRDEEHKYEVLVSLYNLLVVGQSIIFCQHRHTADRISQRMTAEGHKVASLHGAKDAAERDAIIDNFREGREKVLITTNVIARGIDILQVNLVVNYDLPLLNEHGDWKNKDDLVPDIETYIHRIGRTGRFGRKGISINFVHDKRTWQQMEQIEKATGKQIIRIETNDLDEMEEQMKKALKS</sequence>
<evidence type="ECO:0000256" key="9">
    <source>
        <dbReference type="RuleBase" id="RU000492"/>
    </source>
</evidence>
<feature type="domain" description="Helicase ATP-binding" evidence="11">
    <location>
        <begin position="103"/>
        <end position="272"/>
    </location>
</feature>
<dbReference type="GO" id="GO:0016787">
    <property type="term" value="F:hydrolase activity"/>
    <property type="evidence" value="ECO:0007669"/>
    <property type="project" value="UniProtKB-KW"/>
</dbReference>
<evidence type="ECO:0000313" key="14">
    <source>
        <dbReference type="EMBL" id="GJE85572.1"/>
    </source>
</evidence>
<dbReference type="InterPro" id="IPR027417">
    <property type="entry name" value="P-loop_NTPase"/>
</dbReference>
<dbReference type="PROSITE" id="PS51195">
    <property type="entry name" value="Q_MOTIF"/>
    <property type="match status" value="1"/>
</dbReference>
<evidence type="ECO:0000256" key="4">
    <source>
        <dbReference type="ARBA" id="ARBA00022806"/>
    </source>
</evidence>
<keyword evidence="3 9" id="KW-0378">Hydrolase</keyword>
<dbReference type="OrthoDB" id="10265785at2759"/>
<evidence type="ECO:0000256" key="2">
    <source>
        <dbReference type="ARBA" id="ARBA00022741"/>
    </source>
</evidence>
<feature type="domain" description="DEAD-box RNA helicase Q" evidence="13">
    <location>
        <begin position="70"/>
        <end position="98"/>
    </location>
</feature>
<name>A0A9P3L9C3_9APHY</name>
<dbReference type="GO" id="GO:0003724">
    <property type="term" value="F:RNA helicase activity"/>
    <property type="evidence" value="ECO:0007669"/>
    <property type="project" value="UniProtKB-EC"/>
</dbReference>
<dbReference type="SMART" id="SM00487">
    <property type="entry name" value="DEXDc"/>
    <property type="match status" value="1"/>
</dbReference>
<keyword evidence="15" id="KW-1185">Reference proteome</keyword>
<dbReference type="Pfam" id="PF00270">
    <property type="entry name" value="DEAD"/>
    <property type="match status" value="1"/>
</dbReference>
<organism evidence="14 15">
    <name type="scientific">Phanerochaete sordida</name>
    <dbReference type="NCBI Taxonomy" id="48140"/>
    <lineage>
        <taxon>Eukaryota</taxon>
        <taxon>Fungi</taxon>
        <taxon>Dikarya</taxon>
        <taxon>Basidiomycota</taxon>
        <taxon>Agaricomycotina</taxon>
        <taxon>Agaricomycetes</taxon>
        <taxon>Polyporales</taxon>
        <taxon>Phanerochaetaceae</taxon>
        <taxon>Phanerochaete</taxon>
    </lineage>
</organism>
<dbReference type="FunFam" id="3.40.50.300:FF:000849">
    <property type="entry name" value="ATP-dependent RNA helicase DBP5"/>
    <property type="match status" value="1"/>
</dbReference>
<dbReference type="Pfam" id="PF00271">
    <property type="entry name" value="Helicase_C"/>
    <property type="match status" value="1"/>
</dbReference>
<comment type="similarity">
    <text evidence="9">Belongs to the DEAD box helicase family.</text>
</comment>
<dbReference type="Proteomes" id="UP000703269">
    <property type="component" value="Unassembled WGS sequence"/>
</dbReference>
<reference evidence="14 15" key="1">
    <citation type="submission" date="2021-08" db="EMBL/GenBank/DDBJ databases">
        <title>Draft Genome Sequence of Phanerochaete sordida strain YK-624.</title>
        <authorList>
            <person name="Mori T."/>
            <person name="Dohra H."/>
            <person name="Suzuki T."/>
            <person name="Kawagishi H."/>
            <person name="Hirai H."/>
        </authorList>
    </citation>
    <scope>NUCLEOTIDE SEQUENCE [LARGE SCALE GENOMIC DNA]</scope>
    <source>
        <strain evidence="14 15">YK-624</strain>
    </source>
</reference>
<comment type="catalytic activity">
    <reaction evidence="7">
        <text>ATP + H2O = ADP + phosphate + H(+)</text>
        <dbReference type="Rhea" id="RHEA:13065"/>
        <dbReference type="ChEBI" id="CHEBI:15377"/>
        <dbReference type="ChEBI" id="CHEBI:15378"/>
        <dbReference type="ChEBI" id="CHEBI:30616"/>
        <dbReference type="ChEBI" id="CHEBI:43474"/>
        <dbReference type="ChEBI" id="CHEBI:456216"/>
        <dbReference type="EC" id="3.6.4.13"/>
    </reaction>
</comment>
<dbReference type="CDD" id="cd17963">
    <property type="entry name" value="DEADc_DDX19_DDX25"/>
    <property type="match status" value="1"/>
</dbReference>
<dbReference type="InterPro" id="IPR014001">
    <property type="entry name" value="Helicase_ATP-bd"/>
</dbReference>
<dbReference type="PANTHER" id="PTHR47958">
    <property type="entry name" value="ATP-DEPENDENT RNA HELICASE DBP3"/>
    <property type="match status" value="1"/>
</dbReference>
<keyword evidence="6" id="KW-0694">RNA-binding</keyword>
<dbReference type="PROSITE" id="PS00039">
    <property type="entry name" value="DEAD_ATP_HELICASE"/>
    <property type="match status" value="1"/>
</dbReference>